<sequence length="676" mass="76399">MTLIDLENVYERKIMAMIDKDVVSVEYHRTGNSTNTDRLGMRDMQARVYEKRNSKYLLVKAPPASGKSRALMFVALDKLANQGIKKVIVAVPERSIGRSFRDTDLTSFGFYEDWKIDPHYDLTSGGEKSNVIRFVEFLNNPDARILICTHATLRFAYEEVADDAKFDDTLIAIDEFHHVSANDNSVLGNALKNIMHNSTAHILAMTGSYFRGDSQPILTMQDELLFDKVNYSYYEQLDGYKYLKSFGIDYKFYQGTYLDALDKAIDTDKKTIIHIPNVNSSESTKDKYEEVGHIEDAIGEFMEKDPETGIDYIKRNGDGKVLKVADLVTEEGREKVQEYLRNMNSADDLDIIIALGMAKEGFDWPWAEYALTIGYRGSLTEIVQIIGRVTRDSDNKTHAQFTNLIAKPDVDDDDVTVAVNTILKAVTASLLMEQVMAPELKLKSGGNGTRKKGPSAIVDGTENEGPSISVKGLREPSTQRTRDIIENDLPDLKAAILQDSDVQKAIVANVKPEIINRDLIPKVILQQNPDLDDEELEDVRQYVVAEMNLKQAKKEETSDGSGNGKQFIRLADKFINVDDLDINLIDSINPFQRAYEIMSSNIDSKAFRRIQQSIDATKSEFSEEELYVIYPKIKEWVLANHRKPGKDSNDEIEVRYAYALAKLRDLKARKKAQNGN</sequence>
<dbReference type="GO" id="GO:0016787">
    <property type="term" value="F:hydrolase activity"/>
    <property type="evidence" value="ECO:0007669"/>
    <property type="project" value="InterPro"/>
</dbReference>
<organism evidence="3 4">
    <name type="scientific">Ligilactobacillus ruminis</name>
    <dbReference type="NCBI Taxonomy" id="1623"/>
    <lineage>
        <taxon>Bacteria</taxon>
        <taxon>Bacillati</taxon>
        <taxon>Bacillota</taxon>
        <taxon>Bacilli</taxon>
        <taxon>Lactobacillales</taxon>
        <taxon>Lactobacillaceae</taxon>
        <taxon>Ligilactobacillus</taxon>
    </lineage>
</organism>
<reference evidence="3 4" key="1">
    <citation type="journal article" date="2015" name="BMC Microbiol.">
        <title>Lactobacillus ruminis strains cluster according to their mammalian gut source.</title>
        <authorList>
            <person name="O' Donnell M.M."/>
            <person name="Harris H.M."/>
            <person name="Lynch D.B."/>
            <person name="Ross R.P."/>
            <person name="O'Toole P.W."/>
        </authorList>
    </citation>
    <scope>NUCLEOTIDE SEQUENCE [LARGE SCALE GENOMIC DNA]</scope>
    <source>
        <strain evidence="3 4">ATCC 27780</strain>
    </source>
</reference>
<name>A0A837IU73_9LACO</name>
<comment type="caution">
    <text evidence="3">The sequence shown here is derived from an EMBL/GenBank/DDBJ whole genome shotgun (WGS) entry which is preliminary data.</text>
</comment>
<protein>
    <recommendedName>
        <fullName evidence="2">Helicase ATP-binding domain-containing protein</fullName>
    </recommendedName>
</protein>
<dbReference type="PROSITE" id="PS51192">
    <property type="entry name" value="HELICASE_ATP_BIND_1"/>
    <property type="match status" value="1"/>
</dbReference>
<dbReference type="InterPro" id="IPR006935">
    <property type="entry name" value="Helicase/UvrB_N"/>
</dbReference>
<dbReference type="EMBL" id="JHAJ01000040">
    <property type="protein sequence ID" value="KLA46685.1"/>
    <property type="molecule type" value="Genomic_DNA"/>
</dbReference>
<dbReference type="Pfam" id="PF04851">
    <property type="entry name" value="ResIII"/>
    <property type="match status" value="1"/>
</dbReference>
<evidence type="ECO:0000313" key="3">
    <source>
        <dbReference type="EMBL" id="KLA46685.1"/>
    </source>
</evidence>
<gene>
    <name evidence="3" type="ORF">LRB_699</name>
</gene>
<evidence type="ECO:0000259" key="2">
    <source>
        <dbReference type="PROSITE" id="PS51192"/>
    </source>
</evidence>
<dbReference type="SMART" id="SM00487">
    <property type="entry name" value="DEXDc"/>
    <property type="match status" value="1"/>
</dbReference>
<evidence type="ECO:0000313" key="4">
    <source>
        <dbReference type="Proteomes" id="UP000035618"/>
    </source>
</evidence>
<feature type="domain" description="Helicase ATP-binding" evidence="2">
    <location>
        <begin position="48"/>
        <end position="227"/>
    </location>
</feature>
<dbReference type="AlphaFoldDB" id="A0A837IU73"/>
<feature type="region of interest" description="Disordered" evidence="1">
    <location>
        <begin position="442"/>
        <end position="477"/>
    </location>
</feature>
<accession>A0A837IU73</accession>
<dbReference type="InterPro" id="IPR027417">
    <property type="entry name" value="P-loop_NTPase"/>
</dbReference>
<dbReference type="Proteomes" id="UP000035618">
    <property type="component" value="Unassembled WGS sequence"/>
</dbReference>
<dbReference type="Gene3D" id="3.40.50.300">
    <property type="entry name" value="P-loop containing nucleotide triphosphate hydrolases"/>
    <property type="match status" value="2"/>
</dbReference>
<dbReference type="GO" id="GO:0005524">
    <property type="term" value="F:ATP binding"/>
    <property type="evidence" value="ECO:0007669"/>
    <property type="project" value="InterPro"/>
</dbReference>
<dbReference type="SUPFAM" id="SSF52540">
    <property type="entry name" value="P-loop containing nucleoside triphosphate hydrolases"/>
    <property type="match status" value="1"/>
</dbReference>
<evidence type="ECO:0000256" key="1">
    <source>
        <dbReference type="SAM" id="MobiDB-lite"/>
    </source>
</evidence>
<dbReference type="InterPro" id="IPR014001">
    <property type="entry name" value="Helicase_ATP-bd"/>
</dbReference>
<dbReference type="GO" id="GO:0003677">
    <property type="term" value="F:DNA binding"/>
    <property type="evidence" value="ECO:0007669"/>
    <property type="project" value="InterPro"/>
</dbReference>
<proteinExistence type="predicted"/>